<keyword evidence="2" id="KW-1185">Reference proteome</keyword>
<dbReference type="AlphaFoldDB" id="A0A4S3JZX1"/>
<proteinExistence type="predicted"/>
<gene>
    <name evidence="1" type="ORF">DFR24_1540</name>
</gene>
<evidence type="ECO:0000313" key="2">
    <source>
        <dbReference type="Proteomes" id="UP000295341"/>
    </source>
</evidence>
<name>A0A4S3JZX1_9GAMM</name>
<evidence type="ECO:0000313" key="1">
    <source>
        <dbReference type="EMBL" id="TDU32151.1"/>
    </source>
</evidence>
<comment type="caution">
    <text evidence="1">The sequence shown here is derived from an EMBL/GenBank/DDBJ whole genome shotgun (WGS) entry which is preliminary data.</text>
</comment>
<dbReference type="Proteomes" id="UP000295341">
    <property type="component" value="Unassembled WGS sequence"/>
</dbReference>
<reference evidence="1 2" key="1">
    <citation type="submission" date="2019-03" db="EMBL/GenBank/DDBJ databases">
        <title>Genomic Encyclopedia of Type Strains, Phase IV (KMG-IV): sequencing the most valuable type-strain genomes for metagenomic binning, comparative biology and taxonomic classification.</title>
        <authorList>
            <person name="Goeker M."/>
        </authorList>
    </citation>
    <scope>NUCLEOTIDE SEQUENCE [LARGE SCALE GENOMIC DNA]</scope>
    <source>
        <strain evidence="1 2">DSM 26377</strain>
    </source>
</reference>
<organism evidence="1 2">
    <name type="scientific">Panacagrimonas perspica</name>
    <dbReference type="NCBI Taxonomy" id="381431"/>
    <lineage>
        <taxon>Bacteria</taxon>
        <taxon>Pseudomonadati</taxon>
        <taxon>Pseudomonadota</taxon>
        <taxon>Gammaproteobacteria</taxon>
        <taxon>Nevskiales</taxon>
        <taxon>Nevskiaceae</taxon>
        <taxon>Panacagrimonas</taxon>
    </lineage>
</organism>
<dbReference type="EMBL" id="SOBT01000008">
    <property type="protein sequence ID" value="TDU32151.1"/>
    <property type="molecule type" value="Genomic_DNA"/>
</dbReference>
<sequence length="276" mass="31795">MSGPFPARLHVLLARDAATGVVIRRGPTRKVCVIGWNRSNDSFEVGQWLYGRIYERRCDLSPDGKHFLYFAMNGRWDSEVLGSWTAVSRAPYLKATGLWPKGDCWNGGGLFIDNREFWLNDGYGHKQFLDGSGLKQRRDYPWKDSYGGECPGVYYLRLQRDGWELTGRESNGKRSRITTFRKRINDRWTLLKRAHETIDHPVGRGCYFDEHALKSKDQDTPLPLHEWEWADVDAGRLVWAAEGKLFSGRLDAKGLTSSKMLHDFNDLAYERLTAPY</sequence>
<dbReference type="RefSeq" id="WP_133880675.1">
    <property type="nucleotide sequence ID" value="NZ_MWIN01000030.1"/>
</dbReference>
<accession>A0A4S3JZX1</accession>
<protein>
    <submittedName>
        <fullName evidence="1">Uncharacterized protein</fullName>
    </submittedName>
</protein>
<dbReference type="OrthoDB" id="1434485at2"/>